<dbReference type="FunFam" id="3.30.70.270:FF:000003">
    <property type="entry name" value="Transposon Ty3-G Gag-Pol polyprotein"/>
    <property type="match status" value="1"/>
</dbReference>
<dbReference type="Gene3D" id="3.30.70.270">
    <property type="match status" value="2"/>
</dbReference>
<dbReference type="Pfam" id="PF00078">
    <property type="entry name" value="RVT_1"/>
    <property type="match status" value="1"/>
</dbReference>
<evidence type="ECO:0000313" key="2">
    <source>
        <dbReference type="EMBL" id="KAI9201688.1"/>
    </source>
</evidence>
<name>A0AAD5P6D8_ACENE</name>
<reference evidence="2" key="1">
    <citation type="journal article" date="2022" name="Plant J.">
        <title>Strategies of tolerance reflected in two North American maple genomes.</title>
        <authorList>
            <person name="McEvoy S.L."/>
            <person name="Sezen U.U."/>
            <person name="Trouern-Trend A."/>
            <person name="McMahon S.M."/>
            <person name="Schaberg P.G."/>
            <person name="Yang J."/>
            <person name="Wegrzyn J.L."/>
            <person name="Swenson N.G."/>
        </authorList>
    </citation>
    <scope>NUCLEOTIDE SEQUENCE</scope>
    <source>
        <strain evidence="2">91603</strain>
    </source>
</reference>
<dbReference type="InterPro" id="IPR043502">
    <property type="entry name" value="DNA/RNA_pol_sf"/>
</dbReference>
<dbReference type="Proteomes" id="UP001064489">
    <property type="component" value="Chromosome 9"/>
</dbReference>
<dbReference type="InterPro" id="IPR050951">
    <property type="entry name" value="Retrovirus_Pol_polyprotein"/>
</dbReference>
<dbReference type="PANTHER" id="PTHR37984:SF5">
    <property type="entry name" value="PROTEIN NYNRIN-LIKE"/>
    <property type="match status" value="1"/>
</dbReference>
<comment type="caution">
    <text evidence="2">The sequence shown here is derived from an EMBL/GenBank/DDBJ whole genome shotgun (WGS) entry which is preliminary data.</text>
</comment>
<accession>A0AAD5P6D8</accession>
<protein>
    <recommendedName>
        <fullName evidence="1">Reverse transcriptase domain-containing protein</fullName>
    </recommendedName>
</protein>
<keyword evidence="3" id="KW-1185">Reference proteome</keyword>
<dbReference type="InterPro" id="IPR000477">
    <property type="entry name" value="RT_dom"/>
</dbReference>
<reference evidence="2" key="2">
    <citation type="submission" date="2023-02" db="EMBL/GenBank/DDBJ databases">
        <authorList>
            <person name="Swenson N.G."/>
            <person name="Wegrzyn J.L."/>
            <person name="Mcevoy S.L."/>
        </authorList>
    </citation>
    <scope>NUCLEOTIDE SEQUENCE</scope>
    <source>
        <strain evidence="2">91603</strain>
        <tissue evidence="2">Leaf</tissue>
    </source>
</reference>
<feature type="domain" description="Reverse transcriptase" evidence="1">
    <location>
        <begin position="60"/>
        <end position="132"/>
    </location>
</feature>
<evidence type="ECO:0000259" key="1">
    <source>
        <dbReference type="Pfam" id="PF00078"/>
    </source>
</evidence>
<dbReference type="SUPFAM" id="SSF56672">
    <property type="entry name" value="DNA/RNA polymerases"/>
    <property type="match status" value="1"/>
</dbReference>
<evidence type="ECO:0000313" key="3">
    <source>
        <dbReference type="Proteomes" id="UP001064489"/>
    </source>
</evidence>
<dbReference type="EMBL" id="JAJSOW010000001">
    <property type="protein sequence ID" value="KAI9201688.1"/>
    <property type="molecule type" value="Genomic_DNA"/>
</dbReference>
<dbReference type="AlphaFoldDB" id="A0AAD5P6D8"/>
<organism evidence="2 3">
    <name type="scientific">Acer negundo</name>
    <name type="common">Box elder</name>
    <dbReference type="NCBI Taxonomy" id="4023"/>
    <lineage>
        <taxon>Eukaryota</taxon>
        <taxon>Viridiplantae</taxon>
        <taxon>Streptophyta</taxon>
        <taxon>Embryophyta</taxon>
        <taxon>Tracheophyta</taxon>
        <taxon>Spermatophyta</taxon>
        <taxon>Magnoliopsida</taxon>
        <taxon>eudicotyledons</taxon>
        <taxon>Gunneridae</taxon>
        <taxon>Pentapetalae</taxon>
        <taxon>rosids</taxon>
        <taxon>malvids</taxon>
        <taxon>Sapindales</taxon>
        <taxon>Sapindaceae</taxon>
        <taxon>Hippocastanoideae</taxon>
        <taxon>Acereae</taxon>
        <taxon>Acer</taxon>
    </lineage>
</organism>
<sequence length="194" mass="22598">MPAKVKAVLGEYKDVMLQELPKKIQPRLEVDHQIELKTGAKPLDIAPYCMAPLESEELRNHILHSHEQALPSILDWFVAVYLDDIVVYSQALDEHIQHLKQVFQVLRENELYVKLEKCSFGQQEVEFLGHQIRYGKFMMDGAKVKVVQEWEAPTKMSELRSFLGLVNYYRWFIQGYSAKAAPLIDLLKKNQAWQ</sequence>
<proteinExistence type="predicted"/>
<gene>
    <name evidence="2" type="ORF">LWI28_027445</name>
</gene>
<dbReference type="CDD" id="cd01647">
    <property type="entry name" value="RT_LTR"/>
    <property type="match status" value="1"/>
</dbReference>
<dbReference type="InterPro" id="IPR043128">
    <property type="entry name" value="Rev_trsase/Diguanyl_cyclase"/>
</dbReference>
<dbReference type="PANTHER" id="PTHR37984">
    <property type="entry name" value="PROTEIN CBG26694"/>
    <property type="match status" value="1"/>
</dbReference>